<comment type="caution">
    <text evidence="2">The sequence shown here is derived from an EMBL/GenBank/DDBJ whole genome shotgun (WGS) entry which is preliminary data.</text>
</comment>
<protein>
    <submittedName>
        <fullName evidence="2">Stage III sporulation protein AF</fullName>
    </submittedName>
</protein>
<proteinExistence type="predicted"/>
<dbReference type="EMBL" id="JBHTNH010000002">
    <property type="protein sequence ID" value="MFD1360668.1"/>
    <property type="molecule type" value="Genomic_DNA"/>
</dbReference>
<accession>A0ABW3ZR89</accession>
<keyword evidence="1" id="KW-1133">Transmembrane helix</keyword>
<dbReference type="RefSeq" id="WP_382397447.1">
    <property type="nucleotide sequence ID" value="NZ_JBHTNH010000002.1"/>
</dbReference>
<evidence type="ECO:0000256" key="1">
    <source>
        <dbReference type="SAM" id="Phobius"/>
    </source>
</evidence>
<gene>
    <name evidence="2" type="primary">spoIIIAF</name>
    <name evidence="2" type="ORF">ACFQ4A_03100</name>
</gene>
<evidence type="ECO:0000313" key="3">
    <source>
        <dbReference type="Proteomes" id="UP001597178"/>
    </source>
</evidence>
<feature type="transmembrane region" description="Helical" evidence="1">
    <location>
        <begin position="33"/>
        <end position="54"/>
    </location>
</feature>
<keyword evidence="1" id="KW-0472">Membrane</keyword>
<keyword evidence="3" id="KW-1185">Reference proteome</keyword>
<evidence type="ECO:0000313" key="2">
    <source>
        <dbReference type="EMBL" id="MFD1360668.1"/>
    </source>
</evidence>
<dbReference type="InterPro" id="IPR014245">
    <property type="entry name" value="Spore_III_AF"/>
</dbReference>
<keyword evidence="1" id="KW-0812">Transmembrane</keyword>
<organism evidence="2 3">
    <name type="scientific">Lentibacillus salinarum</name>
    <dbReference type="NCBI Taxonomy" id="446820"/>
    <lineage>
        <taxon>Bacteria</taxon>
        <taxon>Bacillati</taxon>
        <taxon>Bacillota</taxon>
        <taxon>Bacilli</taxon>
        <taxon>Bacillales</taxon>
        <taxon>Bacillaceae</taxon>
        <taxon>Lentibacillus</taxon>
    </lineage>
</organism>
<name>A0ABW3ZR89_9BACI</name>
<dbReference type="NCBIfam" id="TIGR02896">
    <property type="entry name" value="spore_III_AF"/>
    <property type="match status" value="1"/>
</dbReference>
<dbReference type="Pfam" id="PF09581">
    <property type="entry name" value="Spore_III_AF"/>
    <property type="match status" value="1"/>
</dbReference>
<sequence length="210" mass="23765">MNILIEWVTQIIIFVLLASVVDLLIPATSMKKYVKLAVGLILILIFLKPVFYVFNMDVRQALEQSFTQLEKEQNQGVQTENLIKTQKNEIQDSQRAYILEQMAVQLKDVADSPLQQEYQQQITTIDFQMSQGADLTYENLGEDLENINVTLQDSAEQEEGVDVVEDVVIDTHEPSEDEMAIDVEGVKELLSTVWEIEKEKITIIGEGGAS</sequence>
<reference evidence="3" key="1">
    <citation type="journal article" date="2019" name="Int. J. Syst. Evol. Microbiol.">
        <title>The Global Catalogue of Microorganisms (GCM) 10K type strain sequencing project: providing services to taxonomists for standard genome sequencing and annotation.</title>
        <authorList>
            <consortium name="The Broad Institute Genomics Platform"/>
            <consortium name="The Broad Institute Genome Sequencing Center for Infectious Disease"/>
            <person name="Wu L."/>
            <person name="Ma J."/>
        </authorList>
    </citation>
    <scope>NUCLEOTIDE SEQUENCE [LARGE SCALE GENOMIC DNA]</scope>
    <source>
        <strain evidence="3">CCUG 54822</strain>
    </source>
</reference>
<feature type="transmembrane region" description="Helical" evidence="1">
    <location>
        <begin position="7"/>
        <end position="27"/>
    </location>
</feature>
<dbReference type="Proteomes" id="UP001597178">
    <property type="component" value="Unassembled WGS sequence"/>
</dbReference>